<dbReference type="AlphaFoldDB" id="A0A916XCY5"/>
<protein>
    <submittedName>
        <fullName evidence="1">Uncharacterized protein</fullName>
    </submittedName>
</protein>
<keyword evidence="2" id="KW-1185">Reference proteome</keyword>
<organism evidence="1 2">
    <name type="scientific">Chelatococcus reniformis</name>
    <dbReference type="NCBI Taxonomy" id="1494448"/>
    <lineage>
        <taxon>Bacteria</taxon>
        <taxon>Pseudomonadati</taxon>
        <taxon>Pseudomonadota</taxon>
        <taxon>Alphaproteobacteria</taxon>
        <taxon>Hyphomicrobiales</taxon>
        <taxon>Chelatococcaceae</taxon>
        <taxon>Chelatococcus</taxon>
    </lineage>
</organism>
<dbReference type="Proteomes" id="UP000637002">
    <property type="component" value="Unassembled WGS sequence"/>
</dbReference>
<gene>
    <name evidence="1" type="ORF">GCM10010994_24140</name>
</gene>
<sequence length="68" mass="7088">MGQPHGQQENGEKTRTRVAGHGLGWCEVEGADVVLISACAHCKSVSGGGKPAWAVAAWAEFANAGKRR</sequence>
<reference evidence="1" key="1">
    <citation type="journal article" date="2014" name="Int. J. Syst. Evol. Microbiol.">
        <title>Complete genome sequence of Corynebacterium casei LMG S-19264T (=DSM 44701T), isolated from a smear-ripened cheese.</title>
        <authorList>
            <consortium name="US DOE Joint Genome Institute (JGI-PGF)"/>
            <person name="Walter F."/>
            <person name="Albersmeier A."/>
            <person name="Kalinowski J."/>
            <person name="Ruckert C."/>
        </authorList>
    </citation>
    <scope>NUCLEOTIDE SEQUENCE</scope>
    <source>
        <strain evidence="1">CGMCC 1.12919</strain>
    </source>
</reference>
<name>A0A916XCY5_9HYPH</name>
<evidence type="ECO:0000313" key="1">
    <source>
        <dbReference type="EMBL" id="GGC64745.1"/>
    </source>
</evidence>
<accession>A0A916XCY5</accession>
<comment type="caution">
    <text evidence="1">The sequence shown here is derived from an EMBL/GenBank/DDBJ whole genome shotgun (WGS) entry which is preliminary data.</text>
</comment>
<reference evidence="1" key="2">
    <citation type="submission" date="2020-09" db="EMBL/GenBank/DDBJ databases">
        <authorList>
            <person name="Sun Q."/>
            <person name="Zhou Y."/>
        </authorList>
    </citation>
    <scope>NUCLEOTIDE SEQUENCE</scope>
    <source>
        <strain evidence="1">CGMCC 1.12919</strain>
    </source>
</reference>
<proteinExistence type="predicted"/>
<dbReference type="EMBL" id="BMGG01000004">
    <property type="protein sequence ID" value="GGC64745.1"/>
    <property type="molecule type" value="Genomic_DNA"/>
</dbReference>
<evidence type="ECO:0000313" key="2">
    <source>
        <dbReference type="Proteomes" id="UP000637002"/>
    </source>
</evidence>